<evidence type="ECO:0000259" key="2">
    <source>
        <dbReference type="Pfam" id="PF20516"/>
    </source>
</evidence>
<protein>
    <recommendedName>
        <fullName evidence="2">PD-(D/E)XK nuclease-like domain-containing protein</fullName>
    </recommendedName>
</protein>
<dbReference type="Proteomes" id="UP000504636">
    <property type="component" value="Unplaced"/>
</dbReference>
<reference evidence="5" key="2">
    <citation type="submission" date="2020-04" db="EMBL/GenBank/DDBJ databases">
        <authorList>
            <consortium name="NCBI Genome Project"/>
        </authorList>
    </citation>
    <scope>NUCLEOTIDE SEQUENCE</scope>
    <source>
        <strain evidence="5">CBS 304.34</strain>
    </source>
</reference>
<dbReference type="RefSeq" id="XP_033572182.1">
    <property type="nucleotide sequence ID" value="XM_033726725.1"/>
</dbReference>
<reference evidence="3 5" key="1">
    <citation type="journal article" date="2020" name="Stud. Mycol.">
        <title>101 Dothideomycetes genomes: a test case for predicting lifestyles and emergence of pathogens.</title>
        <authorList>
            <person name="Haridas S."/>
            <person name="Albert R."/>
            <person name="Binder M."/>
            <person name="Bloem J."/>
            <person name="Labutti K."/>
            <person name="Salamov A."/>
            <person name="Andreopoulos B."/>
            <person name="Baker S."/>
            <person name="Barry K."/>
            <person name="Bills G."/>
            <person name="Bluhm B."/>
            <person name="Cannon C."/>
            <person name="Castanera R."/>
            <person name="Culley D."/>
            <person name="Daum C."/>
            <person name="Ezra D."/>
            <person name="Gonzalez J."/>
            <person name="Henrissat B."/>
            <person name="Kuo A."/>
            <person name="Liang C."/>
            <person name="Lipzen A."/>
            <person name="Lutzoni F."/>
            <person name="Magnuson J."/>
            <person name="Mondo S."/>
            <person name="Nolan M."/>
            <person name="Ohm R."/>
            <person name="Pangilinan J."/>
            <person name="Park H.-J."/>
            <person name="Ramirez L."/>
            <person name="Alfaro M."/>
            <person name="Sun H."/>
            <person name="Tritt A."/>
            <person name="Yoshinaga Y."/>
            <person name="Zwiers L.-H."/>
            <person name="Turgeon B."/>
            <person name="Goodwin S."/>
            <person name="Spatafora J."/>
            <person name="Crous P."/>
            <person name="Grigoriev I."/>
        </authorList>
    </citation>
    <scope>NUCLEOTIDE SEQUENCE</scope>
    <source>
        <strain evidence="3 5">CBS 304.34</strain>
    </source>
</reference>
<organism evidence="3">
    <name type="scientific">Mytilinidion resinicola</name>
    <dbReference type="NCBI Taxonomy" id="574789"/>
    <lineage>
        <taxon>Eukaryota</taxon>
        <taxon>Fungi</taxon>
        <taxon>Dikarya</taxon>
        <taxon>Ascomycota</taxon>
        <taxon>Pezizomycotina</taxon>
        <taxon>Dothideomycetes</taxon>
        <taxon>Pleosporomycetidae</taxon>
        <taxon>Mytilinidiales</taxon>
        <taxon>Mytilinidiaceae</taxon>
        <taxon>Mytilinidion</taxon>
    </lineage>
</organism>
<evidence type="ECO:0000313" key="3">
    <source>
        <dbReference type="EMBL" id="KAF2805218.1"/>
    </source>
</evidence>
<feature type="domain" description="PD-(D/E)XK nuclease-like" evidence="2">
    <location>
        <begin position="170"/>
        <end position="405"/>
    </location>
</feature>
<gene>
    <name evidence="3 5" type="ORF">BDZ99DRAFT_540851</name>
</gene>
<feature type="region of interest" description="Disordered" evidence="1">
    <location>
        <begin position="23"/>
        <end position="95"/>
    </location>
</feature>
<feature type="compositionally biased region" description="Low complexity" evidence="1">
    <location>
        <begin position="77"/>
        <end position="88"/>
    </location>
</feature>
<evidence type="ECO:0000313" key="5">
    <source>
        <dbReference type="RefSeq" id="XP_033572182.1"/>
    </source>
</evidence>
<accession>A0A6A6Y9I0</accession>
<dbReference type="Pfam" id="PF20516">
    <property type="entry name" value="PDDEXK_12"/>
    <property type="match status" value="1"/>
</dbReference>
<dbReference type="EMBL" id="MU003710">
    <property type="protein sequence ID" value="KAF2805218.1"/>
    <property type="molecule type" value="Genomic_DNA"/>
</dbReference>
<dbReference type="InterPro" id="IPR046797">
    <property type="entry name" value="PDDEXK_12"/>
</dbReference>
<sequence>MIPMSISDVAVWIDSVPTPQVSPLISPIVPRAVDDKENPRPAKKRRIMQADPDQTPRPPKRLRDLNSAPQFAPPSPTKSASSAAVSEASEVESHYSGRLSPVKQLQLLEDFEEHPIVFCNFDDDEDGAEPEDVTAMRRAVQRFADGIGILGYDNMDAVVSALLPMDRMRFQYPWANDLEHRCVLGSMPSTAQVLGIVEMARKYDHGSGVSEDEWNSEVQHPLLKLAHNTCKYQQTLEIHNVKTVRIEPTSLARSTLPDRVVDYVVALNPDQAIKQAWRRLRPLPGASIKSWNHTTRARHSPIAINVETKGPMKSWTDGKPQIAIWTDAWLNRLALIRGTTSGPWPALPLLIAQGHDWHLLVFSKDDQKMTIREQIDIGSTRSCFDTMKVIAVLHWLMGWAETVWRPWLLSLVG</sequence>
<dbReference type="GeneID" id="54467618"/>
<evidence type="ECO:0000313" key="4">
    <source>
        <dbReference type="Proteomes" id="UP000504636"/>
    </source>
</evidence>
<keyword evidence="4" id="KW-1185">Reference proteome</keyword>
<proteinExistence type="predicted"/>
<dbReference type="OrthoDB" id="4161186at2759"/>
<reference evidence="5" key="3">
    <citation type="submission" date="2025-04" db="UniProtKB">
        <authorList>
            <consortium name="RefSeq"/>
        </authorList>
    </citation>
    <scope>IDENTIFICATION</scope>
    <source>
        <strain evidence="5">CBS 304.34</strain>
    </source>
</reference>
<dbReference type="AlphaFoldDB" id="A0A6A6Y9I0"/>
<evidence type="ECO:0000256" key="1">
    <source>
        <dbReference type="SAM" id="MobiDB-lite"/>
    </source>
</evidence>
<name>A0A6A6Y9I0_9PEZI</name>